<dbReference type="InterPro" id="IPR001901">
    <property type="entry name" value="Translocase_SecE/Sec61-g"/>
</dbReference>
<comment type="caution">
    <text evidence="10">The sequence shown here is derived from an EMBL/GenBank/DDBJ whole genome shotgun (WGS) entry which is preliminary data.</text>
</comment>
<comment type="subunit">
    <text evidence="9">Component of the Sec protein translocase complex. Heterotrimer consisting of SecY, SecE and SecG subunits. The heterotrimers can form oligomers, although 1 heterotrimer is thought to be able to translocate proteins. Interacts with the ribosome. Interacts with SecDF, and other proteins may be involved. Interacts with SecA.</text>
</comment>
<comment type="subcellular location">
    <subcellularLocation>
        <location evidence="9">Cell membrane</location>
        <topology evidence="9">Single-pass membrane protein</topology>
    </subcellularLocation>
    <subcellularLocation>
        <location evidence="1">Membrane</location>
    </subcellularLocation>
</comment>
<evidence type="ECO:0000256" key="2">
    <source>
        <dbReference type="ARBA" id="ARBA00022448"/>
    </source>
</evidence>
<dbReference type="GO" id="GO:0008320">
    <property type="term" value="F:protein transmembrane transporter activity"/>
    <property type="evidence" value="ECO:0007669"/>
    <property type="project" value="UniProtKB-UniRule"/>
</dbReference>
<keyword evidence="3 9" id="KW-1003">Cell membrane</keyword>
<dbReference type="InterPro" id="IPR038379">
    <property type="entry name" value="SecE_sf"/>
</dbReference>
<gene>
    <name evidence="9" type="primary">secE</name>
    <name evidence="10" type="ORF">C7380_11234</name>
</gene>
<dbReference type="PANTHER" id="PTHR33910">
    <property type="entry name" value="PROTEIN TRANSLOCASE SUBUNIT SECE"/>
    <property type="match status" value="1"/>
</dbReference>
<evidence type="ECO:0000256" key="8">
    <source>
        <dbReference type="ARBA" id="ARBA00023136"/>
    </source>
</evidence>
<proteinExistence type="inferred from homology"/>
<feature type="transmembrane region" description="Helical" evidence="9">
    <location>
        <begin position="31"/>
        <end position="52"/>
    </location>
</feature>
<evidence type="ECO:0000256" key="6">
    <source>
        <dbReference type="ARBA" id="ARBA00022989"/>
    </source>
</evidence>
<dbReference type="GO" id="GO:0009306">
    <property type="term" value="P:protein secretion"/>
    <property type="evidence" value="ECO:0007669"/>
    <property type="project" value="UniProtKB-UniRule"/>
</dbReference>
<evidence type="ECO:0000313" key="10">
    <source>
        <dbReference type="EMBL" id="PWJ90564.1"/>
    </source>
</evidence>
<evidence type="ECO:0000256" key="7">
    <source>
        <dbReference type="ARBA" id="ARBA00023010"/>
    </source>
</evidence>
<dbReference type="AlphaFoldDB" id="A0AA45C620"/>
<reference evidence="10 11" key="1">
    <citation type="submission" date="2018-05" db="EMBL/GenBank/DDBJ databases">
        <title>Genomic Encyclopedia of Type Strains, Phase IV (KMG-IV): sequencing the most valuable type-strain genomes for metagenomic binning, comparative biology and taxonomic classification.</title>
        <authorList>
            <person name="Goeker M."/>
        </authorList>
    </citation>
    <scope>NUCLEOTIDE SEQUENCE [LARGE SCALE GENOMIC DNA]</scope>
    <source>
        <strain evidence="10 11">DSM 24906</strain>
    </source>
</reference>
<evidence type="ECO:0000256" key="9">
    <source>
        <dbReference type="HAMAP-Rule" id="MF_00422"/>
    </source>
</evidence>
<keyword evidence="4 9" id="KW-0812">Transmembrane</keyword>
<keyword evidence="5 9" id="KW-0653">Protein transport</keyword>
<keyword evidence="2 9" id="KW-0813">Transport</keyword>
<evidence type="ECO:0000256" key="1">
    <source>
        <dbReference type="ARBA" id="ARBA00004370"/>
    </source>
</evidence>
<keyword evidence="8 9" id="KW-0472">Membrane</keyword>
<dbReference type="PANTHER" id="PTHR33910:SF1">
    <property type="entry name" value="PROTEIN TRANSLOCASE SUBUNIT SECE"/>
    <property type="match status" value="1"/>
</dbReference>
<name>A0AA45C620_9BACT</name>
<keyword evidence="7 9" id="KW-0811">Translocation</keyword>
<dbReference type="GO" id="GO:0065002">
    <property type="term" value="P:intracellular protein transmembrane transport"/>
    <property type="evidence" value="ECO:0007669"/>
    <property type="project" value="UniProtKB-UniRule"/>
</dbReference>
<dbReference type="GO" id="GO:0005886">
    <property type="term" value="C:plasma membrane"/>
    <property type="evidence" value="ECO:0007669"/>
    <property type="project" value="UniProtKB-SubCell"/>
</dbReference>
<dbReference type="GO" id="GO:0006605">
    <property type="term" value="P:protein targeting"/>
    <property type="evidence" value="ECO:0007669"/>
    <property type="project" value="UniProtKB-UniRule"/>
</dbReference>
<dbReference type="HAMAP" id="MF_00422">
    <property type="entry name" value="SecE"/>
    <property type="match status" value="1"/>
</dbReference>
<evidence type="ECO:0000256" key="4">
    <source>
        <dbReference type="ARBA" id="ARBA00022692"/>
    </source>
</evidence>
<protein>
    <recommendedName>
        <fullName evidence="9">Protein translocase subunit SecE</fullName>
    </recommendedName>
</protein>
<dbReference type="GO" id="GO:0043952">
    <property type="term" value="P:protein transport by the Sec complex"/>
    <property type="evidence" value="ECO:0007669"/>
    <property type="project" value="UniProtKB-UniRule"/>
</dbReference>
<dbReference type="Proteomes" id="UP000245921">
    <property type="component" value="Unassembled WGS sequence"/>
</dbReference>
<dbReference type="NCBIfam" id="TIGR00964">
    <property type="entry name" value="secE_bact"/>
    <property type="match status" value="1"/>
</dbReference>
<evidence type="ECO:0000256" key="5">
    <source>
        <dbReference type="ARBA" id="ARBA00022927"/>
    </source>
</evidence>
<keyword evidence="6 9" id="KW-1133">Transmembrane helix</keyword>
<organism evidence="10 11">
    <name type="scientific">Oceanotoga teriensis</name>
    <dbReference type="NCBI Taxonomy" id="515440"/>
    <lineage>
        <taxon>Bacteria</taxon>
        <taxon>Thermotogati</taxon>
        <taxon>Thermotogota</taxon>
        <taxon>Thermotogae</taxon>
        <taxon>Petrotogales</taxon>
        <taxon>Petrotogaceae</taxon>
        <taxon>Oceanotoga</taxon>
    </lineage>
</organism>
<dbReference type="Gene3D" id="1.20.5.1030">
    <property type="entry name" value="Preprotein translocase secy subunit"/>
    <property type="match status" value="1"/>
</dbReference>
<keyword evidence="11" id="KW-1185">Reference proteome</keyword>
<comment type="similarity">
    <text evidence="9">Belongs to the SecE/SEC61-gamma family.</text>
</comment>
<dbReference type="Pfam" id="PF00584">
    <property type="entry name" value="SecE"/>
    <property type="match status" value="1"/>
</dbReference>
<evidence type="ECO:0000313" key="11">
    <source>
        <dbReference type="Proteomes" id="UP000245921"/>
    </source>
</evidence>
<dbReference type="InterPro" id="IPR005807">
    <property type="entry name" value="SecE_bac"/>
</dbReference>
<dbReference type="EMBL" id="QGGI01000012">
    <property type="protein sequence ID" value="PWJ90564.1"/>
    <property type="molecule type" value="Genomic_DNA"/>
</dbReference>
<sequence length="75" mass="8542">MSKFWVFLSSVWQEAKKVSWPSKKDLMKSTGVVLVIILFVSVYLLVIDWGLLSAFTKWVYPIFLGGMATNMTPNP</sequence>
<accession>A0AA45C620</accession>
<dbReference type="RefSeq" id="WP_109605143.1">
    <property type="nucleotide sequence ID" value="NZ_JAMHJO010000001.1"/>
</dbReference>
<evidence type="ECO:0000256" key="3">
    <source>
        <dbReference type="ARBA" id="ARBA00022475"/>
    </source>
</evidence>
<comment type="function">
    <text evidence="9">Essential subunit of the Sec protein translocation channel SecYEG. Clamps together the 2 halves of SecY. May contact the channel plug during translocation.</text>
</comment>